<name>A0A8J2SDN3_9CRUS</name>
<dbReference type="InterPro" id="IPR013780">
    <property type="entry name" value="Glyco_hydro_b"/>
</dbReference>
<evidence type="ECO:0000313" key="14">
    <source>
        <dbReference type="Proteomes" id="UP000789390"/>
    </source>
</evidence>
<feature type="chain" id="PRO_5035341916" description="Alpha-mannosidase" evidence="11">
    <location>
        <begin position="20"/>
        <end position="961"/>
    </location>
</feature>
<keyword evidence="14" id="KW-1185">Reference proteome</keyword>
<dbReference type="SUPFAM" id="SSF88688">
    <property type="entry name" value="Families 57/38 glycoside transferase middle domain"/>
    <property type="match status" value="1"/>
</dbReference>
<evidence type="ECO:0000256" key="5">
    <source>
        <dbReference type="ARBA" id="ARBA00022729"/>
    </source>
</evidence>
<dbReference type="FunFam" id="2.70.98.30:FF:000003">
    <property type="entry name" value="Alpha-mannosidase"/>
    <property type="match status" value="1"/>
</dbReference>
<protein>
    <recommendedName>
        <fullName evidence="3 11">Alpha-mannosidase</fullName>
        <ecNumber evidence="11">3.2.1.-</ecNumber>
    </recommendedName>
</protein>
<evidence type="ECO:0000313" key="13">
    <source>
        <dbReference type="EMBL" id="CAH0113646.1"/>
    </source>
</evidence>
<feature type="domain" description="Glycoside hydrolase family 38 central" evidence="12">
    <location>
        <begin position="356"/>
        <end position="429"/>
    </location>
</feature>
<evidence type="ECO:0000256" key="7">
    <source>
        <dbReference type="ARBA" id="ARBA00022833"/>
    </source>
</evidence>
<dbReference type="GO" id="GO:0030246">
    <property type="term" value="F:carbohydrate binding"/>
    <property type="evidence" value="ECO:0007669"/>
    <property type="project" value="InterPro"/>
</dbReference>
<dbReference type="GO" id="GO:0046872">
    <property type="term" value="F:metal ion binding"/>
    <property type="evidence" value="ECO:0007669"/>
    <property type="project" value="UniProtKB-KW"/>
</dbReference>
<dbReference type="OrthoDB" id="2016903at2759"/>
<dbReference type="FunFam" id="2.60.40.1180:FF:000018">
    <property type="entry name" value="Alpha-mannosidase"/>
    <property type="match status" value="1"/>
</dbReference>
<evidence type="ECO:0000256" key="10">
    <source>
        <dbReference type="ARBA" id="ARBA00023295"/>
    </source>
</evidence>
<comment type="catalytic activity">
    <reaction evidence="1">
        <text>Hydrolysis of terminal, non-reducing alpha-D-mannose residues in alpha-D-mannosides.</text>
        <dbReference type="EC" id="3.2.1.24"/>
    </reaction>
</comment>
<dbReference type="InterPro" id="IPR011330">
    <property type="entry name" value="Glyco_hydro/deAcase_b/a-brl"/>
</dbReference>
<evidence type="ECO:0000259" key="12">
    <source>
        <dbReference type="SMART" id="SM00872"/>
    </source>
</evidence>
<dbReference type="Gene3D" id="2.60.40.1180">
    <property type="entry name" value="Golgi alpha-mannosidase II"/>
    <property type="match status" value="1"/>
</dbReference>
<dbReference type="FunFam" id="3.20.110.10:FF:000001">
    <property type="entry name" value="Alpha-mannosidase"/>
    <property type="match status" value="1"/>
</dbReference>
<dbReference type="Pfam" id="PF09261">
    <property type="entry name" value="Alpha-mann_mid"/>
    <property type="match status" value="1"/>
</dbReference>
<dbReference type="Pfam" id="PF01074">
    <property type="entry name" value="Glyco_hydro_38N"/>
    <property type="match status" value="1"/>
</dbReference>
<dbReference type="Pfam" id="PF07748">
    <property type="entry name" value="Glyco_hydro_38C"/>
    <property type="match status" value="1"/>
</dbReference>
<dbReference type="InterPro" id="IPR011682">
    <property type="entry name" value="Glyco_hydro_38_C"/>
</dbReference>
<comment type="caution">
    <text evidence="13">The sequence shown here is derived from an EMBL/GenBank/DDBJ whole genome shotgun (WGS) entry which is preliminary data.</text>
</comment>
<dbReference type="Pfam" id="PF21260">
    <property type="entry name" value="Laman-like_dom"/>
    <property type="match status" value="1"/>
</dbReference>
<reference evidence="13" key="1">
    <citation type="submission" date="2021-11" db="EMBL/GenBank/DDBJ databases">
        <authorList>
            <person name="Schell T."/>
        </authorList>
    </citation>
    <scope>NUCLEOTIDE SEQUENCE</scope>
    <source>
        <strain evidence="13">M5</strain>
    </source>
</reference>
<evidence type="ECO:0000256" key="9">
    <source>
        <dbReference type="ARBA" id="ARBA00023180"/>
    </source>
</evidence>
<dbReference type="FunFam" id="1.20.1270.50:FF:000002">
    <property type="entry name" value="Alpha-mannosidase"/>
    <property type="match status" value="1"/>
</dbReference>
<dbReference type="InterPro" id="IPR037094">
    <property type="entry name" value="Glyco_hydro_38_cen_sf"/>
</dbReference>
<evidence type="ECO:0000256" key="6">
    <source>
        <dbReference type="ARBA" id="ARBA00022801"/>
    </source>
</evidence>
<dbReference type="Gene3D" id="1.20.1270.50">
    <property type="entry name" value="Glycoside hydrolase family 38, central domain"/>
    <property type="match status" value="1"/>
</dbReference>
<dbReference type="InterPro" id="IPR027291">
    <property type="entry name" value="Glyco_hydro_38_N_sf"/>
</dbReference>
<dbReference type="InterPro" id="IPR028995">
    <property type="entry name" value="Glyco_hydro_57/38_cen_sf"/>
</dbReference>
<dbReference type="CDD" id="cd10810">
    <property type="entry name" value="GH38N_AMII_LAM_like"/>
    <property type="match status" value="1"/>
</dbReference>
<dbReference type="GO" id="GO:0004559">
    <property type="term" value="F:alpha-mannosidase activity"/>
    <property type="evidence" value="ECO:0007669"/>
    <property type="project" value="UniProtKB-EC"/>
</dbReference>
<evidence type="ECO:0000256" key="11">
    <source>
        <dbReference type="RuleBase" id="RU361199"/>
    </source>
</evidence>
<dbReference type="InterPro" id="IPR050843">
    <property type="entry name" value="Glycosyl_Hydrlase_38"/>
</dbReference>
<dbReference type="InterPro" id="IPR048534">
    <property type="entry name" value="Man2a1-like_dom"/>
</dbReference>
<keyword evidence="5 11" id="KW-0732">Signal</keyword>
<dbReference type="InterPro" id="IPR041147">
    <property type="entry name" value="GH38_C"/>
</dbReference>
<dbReference type="SUPFAM" id="SSF74650">
    <property type="entry name" value="Galactose mutarotase-like"/>
    <property type="match status" value="1"/>
</dbReference>
<dbReference type="AlphaFoldDB" id="A0A8J2SDN3"/>
<dbReference type="Gene3D" id="2.60.40.1360">
    <property type="match status" value="1"/>
</dbReference>
<dbReference type="SUPFAM" id="SSF88713">
    <property type="entry name" value="Glycoside hydrolase/deacetylase"/>
    <property type="match status" value="1"/>
</dbReference>
<dbReference type="InterPro" id="IPR015341">
    <property type="entry name" value="Glyco_hydro_38_cen"/>
</dbReference>
<gene>
    <name evidence="13" type="ORF">DGAL_LOCUS17546</name>
</gene>
<feature type="signal peptide" evidence="11">
    <location>
        <begin position="1"/>
        <end position="19"/>
    </location>
</feature>
<dbReference type="Gene3D" id="3.20.110.10">
    <property type="entry name" value="Glycoside hydrolase 38, N terminal domain"/>
    <property type="match status" value="1"/>
</dbReference>
<dbReference type="PANTHER" id="PTHR11607:SF3">
    <property type="entry name" value="LYSOSOMAL ALPHA-MANNOSIDASE"/>
    <property type="match status" value="1"/>
</dbReference>
<evidence type="ECO:0000256" key="2">
    <source>
        <dbReference type="ARBA" id="ARBA00009792"/>
    </source>
</evidence>
<keyword evidence="6 11" id="KW-0378">Hydrolase</keyword>
<evidence type="ECO:0000256" key="8">
    <source>
        <dbReference type="ARBA" id="ARBA00023157"/>
    </source>
</evidence>
<evidence type="ECO:0000256" key="3">
    <source>
        <dbReference type="ARBA" id="ARBA00012752"/>
    </source>
</evidence>
<dbReference type="Proteomes" id="UP000789390">
    <property type="component" value="Unassembled WGS sequence"/>
</dbReference>
<evidence type="ECO:0000256" key="4">
    <source>
        <dbReference type="ARBA" id="ARBA00022723"/>
    </source>
</evidence>
<keyword evidence="9" id="KW-0325">Glycoprotein</keyword>
<dbReference type="SMART" id="SM00872">
    <property type="entry name" value="Alpha-mann_mid"/>
    <property type="match status" value="1"/>
</dbReference>
<proteinExistence type="inferred from homology"/>
<keyword evidence="10 11" id="KW-0326">Glycosidase</keyword>
<keyword evidence="4 11" id="KW-0479">Metal-binding</keyword>
<dbReference type="FunFam" id="1.20.1270.50:FF:000003">
    <property type="entry name" value="Alpha-mannosidase"/>
    <property type="match status" value="1"/>
</dbReference>
<dbReference type="Pfam" id="PF17677">
    <property type="entry name" value="Glyco_hydro38C2"/>
    <property type="match status" value="1"/>
</dbReference>
<sequence length="961" mass="109581">MHVVTILCLVGSWLKFGESLCYRSPNACPQIEKNFLNVHIVPHSHDDVGWLKTVEQYFYGTNNSIQNAAVQYTYDSVLEELWKDSEKKFVSVEMEFFSHWWKEQTSHVKRKVHKVVERGQLEFVGGGWCMNDEATASYVDIIDQMTLGLKFLNDTFGGCAAPKAVWQIDPFGHSKEQASIFAQMGFEYLFLGRIDYQDKASRMSKKEMEMMWNASESLGTEIFTGVLYNTYGPPPGFCFDVLCGDETIVDDPDSPMFNIDRRSKQLVAYILEQSKHYRTNNIILTMGEDFHYQYAHAWYKNLDKLIKYINKVYLNSQIRLFYSTPSCYGEAVKNALVEALPRKTDDFFPYSSDPHAYWTGYFTSRPTFKGLVRQTSHLLQACKQIQAVTVRRLSNVLNQFQRSQAIGQHHDAVTGTAKQHVNNDYVLRLDQGIRGCSQVFSESFNHLLSLNGSTLKQEYCAMLNVSQCQTTEQNTPFIVTLYNPVAFRSSHTVRLPVTDGSYSVTDHLGRLVASQMVPIAEAVLRLPGRNSNATNELIFRAQDLPPLGLRSYHVKTPEGKSGKRMFRSRARTIQLPNKEDVVLSAYGLSLKFDRQTGHLVQIGNQSVQQQLLFYPAMEGNNSRFEFRASGAYIFRPNGTTAFSLEPITELSTVFGPIITEIRQHINNNTMQIFRLHRDESFIELDWIVGGIPIEDGIGKEYISRFTASEIRNNGTFYTDSNGRELLRRQLNHQVTYKVNVTEPTAGNFYPVNSFAYVEDKSTRSRMTVLNDRAQGVSSLLPGSLEFMIHRRLLHDDAFGVGEALNETAYGVGLAVRGSHWLVLENAVARMLAQRMTRPPILAFSPTTLSPEEFRQSFRMELALLNRALPRNVNLLTLEPWDDEGRILVRFEHFFGVGEDERFSQPVSISLKDLFATLNIQAVEEVNLSANRLINKLLDMNDPFVLNPMEIRTFILSTRSIE</sequence>
<accession>A0A8J2SDN3</accession>
<keyword evidence="8" id="KW-1015">Disulfide bond</keyword>
<dbReference type="PANTHER" id="PTHR11607">
    <property type="entry name" value="ALPHA-MANNOSIDASE"/>
    <property type="match status" value="1"/>
</dbReference>
<dbReference type="EMBL" id="CAKKLH010000343">
    <property type="protein sequence ID" value="CAH0113646.1"/>
    <property type="molecule type" value="Genomic_DNA"/>
</dbReference>
<comment type="cofactor">
    <cofactor evidence="11">
        <name>Zn(2+)</name>
        <dbReference type="ChEBI" id="CHEBI:29105"/>
    </cofactor>
    <text evidence="11">Binds 1 zinc ion per subunit.</text>
</comment>
<dbReference type="GO" id="GO:0005764">
    <property type="term" value="C:lysosome"/>
    <property type="evidence" value="ECO:0007669"/>
    <property type="project" value="TreeGrafter"/>
</dbReference>
<dbReference type="EC" id="3.2.1.-" evidence="11"/>
<comment type="similarity">
    <text evidence="2 11">Belongs to the glycosyl hydrolase 38 family.</text>
</comment>
<dbReference type="InterPro" id="IPR011013">
    <property type="entry name" value="Gal_mutarotase_sf_dom"/>
</dbReference>
<organism evidence="13 14">
    <name type="scientific">Daphnia galeata</name>
    <dbReference type="NCBI Taxonomy" id="27404"/>
    <lineage>
        <taxon>Eukaryota</taxon>
        <taxon>Metazoa</taxon>
        <taxon>Ecdysozoa</taxon>
        <taxon>Arthropoda</taxon>
        <taxon>Crustacea</taxon>
        <taxon>Branchiopoda</taxon>
        <taxon>Diplostraca</taxon>
        <taxon>Cladocera</taxon>
        <taxon>Anomopoda</taxon>
        <taxon>Daphniidae</taxon>
        <taxon>Daphnia</taxon>
    </lineage>
</organism>
<dbReference type="GO" id="GO:0006013">
    <property type="term" value="P:mannose metabolic process"/>
    <property type="evidence" value="ECO:0007669"/>
    <property type="project" value="InterPro"/>
</dbReference>
<keyword evidence="7 11" id="KW-0862">Zinc</keyword>
<evidence type="ECO:0000256" key="1">
    <source>
        <dbReference type="ARBA" id="ARBA00000365"/>
    </source>
</evidence>
<dbReference type="Gene3D" id="2.70.98.30">
    <property type="entry name" value="Golgi alpha-mannosidase II, domain 4"/>
    <property type="match status" value="1"/>
</dbReference>
<dbReference type="InterPro" id="IPR000602">
    <property type="entry name" value="Glyco_hydro_38_N"/>
</dbReference>